<dbReference type="Proteomes" id="UP001176521">
    <property type="component" value="Unassembled WGS sequence"/>
</dbReference>
<dbReference type="EMBL" id="JAPDMQ010000024">
    <property type="protein sequence ID" value="KAK0539821.1"/>
    <property type="molecule type" value="Genomic_DNA"/>
</dbReference>
<keyword evidence="3 8" id="KW-0479">Metal-binding</keyword>
<comment type="similarity">
    <text evidence="8">Belongs to the CWC16 family. YJU2 subfamily.</text>
</comment>
<keyword evidence="7 8" id="KW-0539">Nucleus</keyword>
<comment type="function">
    <text evidence="8">Part of the spliceosome which catalyzes two sequential transesterification reactions, first the excision of the non-coding intron from pre-mRNA and then the ligation of the coding exons to form the mature mRNA. Plays a role in stabilizing the structure of the spliceosome catalytic core and docking of the branch helix into the active site, producing 5'-exon and lariat intron-3'-intermediates.</text>
</comment>
<keyword evidence="4 8" id="KW-0747">Spliceosome</keyword>
<dbReference type="InterPro" id="IPR007590">
    <property type="entry name" value="Saf4/Yju2"/>
</dbReference>
<evidence type="ECO:0000256" key="6">
    <source>
        <dbReference type="ARBA" id="ARBA00023187"/>
    </source>
</evidence>
<feature type="region of interest" description="Disordered" evidence="9">
    <location>
        <begin position="108"/>
        <end position="133"/>
    </location>
</feature>
<feature type="compositionally biased region" description="Low complexity" evidence="9">
    <location>
        <begin position="282"/>
        <end position="294"/>
    </location>
</feature>
<organism evidence="10 11">
    <name type="scientific">Tilletia horrida</name>
    <dbReference type="NCBI Taxonomy" id="155126"/>
    <lineage>
        <taxon>Eukaryota</taxon>
        <taxon>Fungi</taxon>
        <taxon>Dikarya</taxon>
        <taxon>Basidiomycota</taxon>
        <taxon>Ustilaginomycotina</taxon>
        <taxon>Exobasidiomycetes</taxon>
        <taxon>Tilletiales</taxon>
        <taxon>Tilletiaceae</taxon>
        <taxon>Tilletia</taxon>
    </lineage>
</organism>
<keyword evidence="5 8" id="KW-0862">Zinc</keyword>
<evidence type="ECO:0000256" key="5">
    <source>
        <dbReference type="ARBA" id="ARBA00022833"/>
    </source>
</evidence>
<reference evidence="10" key="1">
    <citation type="journal article" date="2023" name="PhytoFront">
        <title>Draft Genome Resources of Seven Strains of Tilletia horrida, Causal Agent of Kernel Smut of Rice.</title>
        <authorList>
            <person name="Khanal S."/>
            <person name="Antony Babu S."/>
            <person name="Zhou X.G."/>
        </authorList>
    </citation>
    <scope>NUCLEOTIDE SEQUENCE</scope>
    <source>
        <strain evidence="10">TX3</strain>
    </source>
</reference>
<comment type="subcellular location">
    <subcellularLocation>
        <location evidence="1 8">Nucleus</location>
    </subcellularLocation>
</comment>
<feature type="region of interest" description="Disordered" evidence="9">
    <location>
        <begin position="179"/>
        <end position="300"/>
    </location>
</feature>
<keyword evidence="2" id="KW-0507">mRNA processing</keyword>
<dbReference type="InterPro" id="IPR043701">
    <property type="entry name" value="Yju2"/>
</dbReference>
<evidence type="ECO:0000256" key="8">
    <source>
        <dbReference type="HAMAP-Rule" id="MF_03226"/>
    </source>
</evidence>
<dbReference type="AlphaFoldDB" id="A0AAN6GG81"/>
<name>A0AAN6GG81_9BASI</name>
<protein>
    <recommendedName>
        <fullName evidence="8">Splicing factor YJU2</fullName>
    </recommendedName>
</protein>
<sequence>MSERKVLNKYFPPDFDPSKIARRKMAADRQQVVRLMAPYSMRCNTCGEYIYKGKKFNARKETVQGENYYGIRIFRFYIKCTRCSAEITFKTDPRNTDYVAEHGASRNFEPWRDAEGSGSGAGEGAEGEEGEEVDPLAHLIEEEEGSKKKRDAELDPMKALEARTLESKREMEVLDALQDIQTRNARNERADTDAILARLHSGKGKGKMLDPEEEERRRAEEEDEVLVRKYFSRAEDVPLAPENENVAPANGALDAPLDGDDDGDGGGKEDGAVPSMSASPPTADADLAKTATAASSNGSKLAAVTVKRAIADVEPDVTALLSERARAQLAAATAATPVVSAGTNKLSVASGGGSSGPARKKQKGNAFGLVRKK</sequence>
<feature type="binding site" evidence="8">
    <location>
        <position position="46"/>
    </location>
    <ligand>
        <name>Zn(2+)</name>
        <dbReference type="ChEBI" id="CHEBI:29105"/>
    </ligand>
</feature>
<accession>A0AAN6GG81</accession>
<evidence type="ECO:0000313" key="11">
    <source>
        <dbReference type="Proteomes" id="UP001176521"/>
    </source>
</evidence>
<dbReference type="PANTHER" id="PTHR12111:SF1">
    <property type="entry name" value="SPLICING FACTOR YJU2"/>
    <property type="match status" value="1"/>
</dbReference>
<evidence type="ECO:0000256" key="1">
    <source>
        <dbReference type="ARBA" id="ARBA00004123"/>
    </source>
</evidence>
<keyword evidence="11" id="KW-1185">Reference proteome</keyword>
<feature type="compositionally biased region" description="Basic and acidic residues" evidence="9">
    <location>
        <begin position="207"/>
        <end position="220"/>
    </location>
</feature>
<dbReference type="HAMAP" id="MF_03226">
    <property type="entry name" value="YJU2"/>
    <property type="match status" value="1"/>
</dbReference>
<feature type="binding site" evidence="8">
    <location>
        <position position="83"/>
    </location>
    <ligand>
        <name>Zn(2+)</name>
        <dbReference type="ChEBI" id="CHEBI:29105"/>
    </ligand>
</feature>
<keyword evidence="6" id="KW-0508">mRNA splicing</keyword>
<dbReference type="Pfam" id="PF04502">
    <property type="entry name" value="Saf4_Yju2"/>
    <property type="match status" value="1"/>
</dbReference>
<dbReference type="PANTHER" id="PTHR12111">
    <property type="entry name" value="SPLICING FACTOR YJU2"/>
    <property type="match status" value="1"/>
</dbReference>
<evidence type="ECO:0000256" key="3">
    <source>
        <dbReference type="ARBA" id="ARBA00022723"/>
    </source>
</evidence>
<comment type="caution">
    <text evidence="10">The sequence shown here is derived from an EMBL/GenBank/DDBJ whole genome shotgun (WGS) entry which is preliminary data.</text>
</comment>
<feature type="binding site" evidence="8">
    <location>
        <position position="43"/>
    </location>
    <ligand>
        <name>Zn(2+)</name>
        <dbReference type="ChEBI" id="CHEBI:29105"/>
    </ligand>
</feature>
<evidence type="ECO:0000256" key="2">
    <source>
        <dbReference type="ARBA" id="ARBA00022664"/>
    </source>
</evidence>
<evidence type="ECO:0000256" key="9">
    <source>
        <dbReference type="SAM" id="MobiDB-lite"/>
    </source>
</evidence>
<evidence type="ECO:0000256" key="7">
    <source>
        <dbReference type="ARBA" id="ARBA00023242"/>
    </source>
</evidence>
<gene>
    <name evidence="10" type="primary">cwf16</name>
    <name evidence="10" type="ORF">OC842_000772</name>
</gene>
<feature type="binding site" evidence="8">
    <location>
        <position position="80"/>
    </location>
    <ligand>
        <name>Zn(2+)</name>
        <dbReference type="ChEBI" id="CHEBI:29105"/>
    </ligand>
</feature>
<feature type="region of interest" description="Disordered" evidence="9">
    <location>
        <begin position="342"/>
        <end position="373"/>
    </location>
</feature>
<evidence type="ECO:0000313" key="10">
    <source>
        <dbReference type="EMBL" id="KAK0539821.1"/>
    </source>
</evidence>
<dbReference type="GO" id="GO:0071006">
    <property type="term" value="C:U2-type catalytic step 1 spliceosome"/>
    <property type="evidence" value="ECO:0007669"/>
    <property type="project" value="UniProtKB-UniRule"/>
</dbReference>
<comment type="subunit">
    <text evidence="8">Component of the spliceosome. Present in the activated B complex, the catalytically activated B* complex which catalyzes the branching, the catalytic step 1 C complex catalyzing the exon ligation, and the postcatalytic P complex containing the ligated exons (mRNA) and the excised lariat intron.</text>
</comment>
<proteinExistence type="inferred from homology"/>
<evidence type="ECO:0000256" key="4">
    <source>
        <dbReference type="ARBA" id="ARBA00022728"/>
    </source>
</evidence>
<dbReference type="GO" id="GO:0046872">
    <property type="term" value="F:metal ion binding"/>
    <property type="evidence" value="ECO:0007669"/>
    <property type="project" value="UniProtKB-KW"/>
</dbReference>
<dbReference type="GO" id="GO:0000349">
    <property type="term" value="P:generation of catalytic spliceosome for first transesterification step"/>
    <property type="evidence" value="ECO:0007669"/>
    <property type="project" value="UniProtKB-UniRule"/>
</dbReference>